<gene>
    <name evidence="1" type="ORF">DC094_10695</name>
</gene>
<organism evidence="1 2">
    <name type="scientific">Pelagibaculum spongiae</name>
    <dbReference type="NCBI Taxonomy" id="2080658"/>
    <lineage>
        <taxon>Bacteria</taxon>
        <taxon>Pseudomonadati</taxon>
        <taxon>Pseudomonadota</taxon>
        <taxon>Gammaproteobacteria</taxon>
        <taxon>Oceanospirillales</taxon>
        <taxon>Pelagibaculum</taxon>
    </lineage>
</organism>
<evidence type="ECO:0000313" key="2">
    <source>
        <dbReference type="Proteomes" id="UP000244906"/>
    </source>
</evidence>
<dbReference type="Proteomes" id="UP000244906">
    <property type="component" value="Unassembled WGS sequence"/>
</dbReference>
<dbReference type="Gene3D" id="3.90.550.20">
    <property type="match status" value="1"/>
</dbReference>
<dbReference type="EMBL" id="QDDL01000003">
    <property type="protein sequence ID" value="PVZ69757.1"/>
    <property type="molecule type" value="Genomic_DNA"/>
</dbReference>
<dbReference type="RefSeq" id="WP_116687087.1">
    <property type="nucleotide sequence ID" value="NZ_CAWNYD010000003.1"/>
</dbReference>
<evidence type="ECO:0008006" key="3">
    <source>
        <dbReference type="Google" id="ProtNLM"/>
    </source>
</evidence>
<comment type="caution">
    <text evidence="1">The sequence shown here is derived from an EMBL/GenBank/DDBJ whole genome shotgun (WGS) entry which is preliminary data.</text>
</comment>
<dbReference type="OrthoDB" id="9802987at2"/>
<accession>A0A2V1H376</accession>
<reference evidence="1 2" key="1">
    <citation type="submission" date="2018-04" db="EMBL/GenBank/DDBJ databases">
        <title>Thalassorhabdus spongiae gen. nov., sp. nov., isolated from a marine sponge in South-West Iceland.</title>
        <authorList>
            <person name="Knobloch S."/>
            <person name="Daussin A."/>
            <person name="Johannsson R."/>
            <person name="Marteinsson V.T."/>
        </authorList>
    </citation>
    <scope>NUCLEOTIDE SEQUENCE [LARGE SCALE GENOMIC DNA]</scope>
    <source>
        <strain evidence="1 2">Hp12</strain>
    </source>
</reference>
<dbReference type="SUPFAM" id="SSF53448">
    <property type="entry name" value="Nucleotide-diphospho-sugar transferases"/>
    <property type="match status" value="1"/>
</dbReference>
<proteinExistence type="predicted"/>
<dbReference type="InterPro" id="IPR029044">
    <property type="entry name" value="Nucleotide-diphossugar_trans"/>
</dbReference>
<evidence type="ECO:0000313" key="1">
    <source>
        <dbReference type="EMBL" id="PVZ69757.1"/>
    </source>
</evidence>
<dbReference type="Pfam" id="PF04488">
    <property type="entry name" value="Gly_transf_sug"/>
    <property type="match status" value="1"/>
</dbReference>
<name>A0A2V1H376_9GAMM</name>
<protein>
    <recommendedName>
        <fullName evidence="3">GT44 domain-containing protein</fullName>
    </recommendedName>
</protein>
<dbReference type="InterPro" id="IPR007577">
    <property type="entry name" value="GlycoTrfase_DXD_sugar-bd_CS"/>
</dbReference>
<dbReference type="AlphaFoldDB" id="A0A2V1H376"/>
<keyword evidence="2" id="KW-1185">Reference proteome</keyword>
<sequence>MIKETIDTTLQLMQSQAIELQRVHCSAPIEILEKLKEYLYIALNSVYKEDYQLKINMVTWFVCSALNIDIKNKIPFSQFCNVVLTTSPEDERLTHLVITARRVYCELITILVKQNPITPSIVALPSDQCVHRIWVGGKASEDQLVFMAAANLTVAKNMSFSQPVFYLWTDNSAMLHQKSIGTLARFNLRDVCSLYVVDRSHSDFKLINELIDYSRLLIKFREFAIASNLLRMIVLYKYGGFYLDANWVQSIFPIDPSAFPAKPGSPLFSQDKSKDVEFSEVLESNGMPNIRCYDFDFLSYQSPYLGFFKIDKLPSASLCLANTNKSLAYVKTKFNPTIRTVLENSKVYLDNRSEHNISKILINYREFKHKKLRDSFVRNEAYRTSSDDLKFIVSLSSLPFEHALVQTSYFDFYIDYDGIYAECADQPMLSIRMTPSGPYRFVSNIGLANKYSNSWKRLDLKDRQNAEWP</sequence>